<feature type="domain" description="Caspase family p20" evidence="10">
    <location>
        <begin position="4"/>
        <end position="78"/>
    </location>
</feature>
<dbReference type="SUPFAM" id="SSF52129">
    <property type="entry name" value="Caspase-like"/>
    <property type="match status" value="2"/>
</dbReference>
<evidence type="ECO:0000259" key="9">
    <source>
        <dbReference type="PROSITE" id="PS50207"/>
    </source>
</evidence>
<dbReference type="PROSITE" id="PS50207">
    <property type="entry name" value="CASPASE_P10"/>
    <property type="match status" value="1"/>
</dbReference>
<dbReference type="Pfam" id="PF00619">
    <property type="entry name" value="CARD"/>
    <property type="match status" value="1"/>
</dbReference>
<dbReference type="GO" id="GO:0097169">
    <property type="term" value="C:AIM2 inflammasome complex"/>
    <property type="evidence" value="ECO:0007669"/>
    <property type="project" value="TreeGrafter"/>
</dbReference>
<reference evidence="11 12" key="1">
    <citation type="submission" date="2013-11" db="EMBL/GenBank/DDBJ databases">
        <title>The Damaraland mole rat (Fukomys damarensis) genome and evolution of African mole rats.</title>
        <authorList>
            <person name="Gladyshev V.N."/>
            <person name="Fang X."/>
        </authorList>
    </citation>
    <scope>NUCLEOTIDE SEQUENCE [LARGE SCALE GENOMIC DNA]</scope>
    <source>
        <tissue evidence="11">Liver</tissue>
    </source>
</reference>
<dbReference type="CDD" id="cd00032">
    <property type="entry name" value="CASc"/>
    <property type="match status" value="1"/>
</dbReference>
<dbReference type="PROSITE" id="PS01122">
    <property type="entry name" value="CASPASE_CYS"/>
    <property type="match status" value="1"/>
</dbReference>
<dbReference type="InterPro" id="IPR002138">
    <property type="entry name" value="Pept_C14_p10"/>
</dbReference>
<dbReference type="InterPro" id="IPR016129">
    <property type="entry name" value="Caspase_his_AS"/>
</dbReference>
<evidence type="ECO:0000256" key="1">
    <source>
        <dbReference type="ARBA" id="ARBA00010134"/>
    </source>
</evidence>
<dbReference type="AlphaFoldDB" id="A0A091D0N2"/>
<dbReference type="Proteomes" id="UP000028990">
    <property type="component" value="Unassembled WGS sequence"/>
</dbReference>
<dbReference type="GO" id="GO:0050727">
    <property type="term" value="P:regulation of inflammatory response"/>
    <property type="evidence" value="ECO:0007669"/>
    <property type="project" value="TreeGrafter"/>
</dbReference>
<dbReference type="PANTHER" id="PTHR47901">
    <property type="entry name" value="CASPASE RECRUITMENT DOMAIN-CONTAINING PROTEIN 18"/>
    <property type="match status" value="1"/>
</dbReference>
<feature type="compositionally biased region" description="Low complexity" evidence="8">
    <location>
        <begin position="151"/>
        <end position="160"/>
    </location>
</feature>
<dbReference type="PRINTS" id="PR00376">
    <property type="entry name" value="IL1BCENZYME"/>
</dbReference>
<keyword evidence="6" id="KW-0865">Zymogen</keyword>
<protein>
    <submittedName>
        <fullName evidence="11">Caspase-12</fullName>
    </submittedName>
</protein>
<organism evidence="11 12">
    <name type="scientific">Fukomys damarensis</name>
    <name type="common">Damaraland mole rat</name>
    <name type="synonym">Cryptomys damarensis</name>
    <dbReference type="NCBI Taxonomy" id="885580"/>
    <lineage>
        <taxon>Eukaryota</taxon>
        <taxon>Metazoa</taxon>
        <taxon>Chordata</taxon>
        <taxon>Craniata</taxon>
        <taxon>Vertebrata</taxon>
        <taxon>Euteleostomi</taxon>
        <taxon>Mammalia</taxon>
        <taxon>Eutheria</taxon>
        <taxon>Euarchontoglires</taxon>
        <taxon>Glires</taxon>
        <taxon>Rodentia</taxon>
        <taxon>Hystricomorpha</taxon>
        <taxon>Bathyergidae</taxon>
        <taxon>Fukomys</taxon>
    </lineage>
</organism>
<dbReference type="InterPro" id="IPR011600">
    <property type="entry name" value="Pept_C14_caspase"/>
</dbReference>
<feature type="region of interest" description="Disordered" evidence="8">
    <location>
        <begin position="136"/>
        <end position="196"/>
    </location>
</feature>
<dbReference type="GO" id="GO:0042981">
    <property type="term" value="P:regulation of apoptotic process"/>
    <property type="evidence" value="ECO:0007669"/>
    <property type="project" value="InterPro"/>
</dbReference>
<dbReference type="FunFam" id="3.40.50.1460:FF:000007">
    <property type="entry name" value="Caspase-1"/>
    <property type="match status" value="1"/>
</dbReference>
<gene>
    <name evidence="11" type="ORF">H920_12983</name>
</gene>
<evidence type="ECO:0000256" key="7">
    <source>
        <dbReference type="RuleBase" id="RU003971"/>
    </source>
</evidence>
<comment type="similarity">
    <text evidence="1 7">Belongs to the peptidase C14A family.</text>
</comment>
<keyword evidence="2" id="KW-0597">Phosphoprotein</keyword>
<evidence type="ECO:0000256" key="8">
    <source>
        <dbReference type="SAM" id="MobiDB-lite"/>
    </source>
</evidence>
<dbReference type="InterPro" id="IPR001315">
    <property type="entry name" value="CARD"/>
</dbReference>
<name>A0A091D0N2_FUKDA</name>
<evidence type="ECO:0000256" key="2">
    <source>
        <dbReference type="ARBA" id="ARBA00022553"/>
    </source>
</evidence>
<dbReference type="InterPro" id="IPR015917">
    <property type="entry name" value="Pept_C14A"/>
</dbReference>
<dbReference type="InterPro" id="IPR033139">
    <property type="entry name" value="Caspase_cys_AS"/>
</dbReference>
<dbReference type="PANTHER" id="PTHR47901:SF6">
    <property type="entry name" value="CASPASE-12"/>
    <property type="match status" value="1"/>
</dbReference>
<dbReference type="MEROPS" id="C14.013"/>
<evidence type="ECO:0000256" key="5">
    <source>
        <dbReference type="ARBA" id="ARBA00022807"/>
    </source>
</evidence>
<keyword evidence="12" id="KW-1185">Reference proteome</keyword>
<feature type="domain" description="Caspase family p20" evidence="10">
    <location>
        <begin position="227"/>
        <end position="355"/>
    </location>
</feature>
<dbReference type="Pfam" id="PF00656">
    <property type="entry name" value="Peptidase_C14"/>
    <property type="match status" value="1"/>
</dbReference>
<dbReference type="InterPro" id="IPR001309">
    <property type="entry name" value="Pept_C14_p20"/>
</dbReference>
<keyword evidence="4" id="KW-0378">Hydrolase</keyword>
<evidence type="ECO:0000256" key="6">
    <source>
        <dbReference type="ARBA" id="ARBA00023145"/>
    </source>
</evidence>
<dbReference type="GO" id="GO:0072557">
    <property type="term" value="C:IPAF inflammasome complex"/>
    <property type="evidence" value="ECO:0007669"/>
    <property type="project" value="TreeGrafter"/>
</dbReference>
<feature type="domain" description="Caspase family p10" evidence="9">
    <location>
        <begin position="388"/>
        <end position="472"/>
    </location>
</feature>
<dbReference type="STRING" id="885580.ENSFDAP00000004299"/>
<dbReference type="InterPro" id="IPR029030">
    <property type="entry name" value="Caspase-like_dom_sf"/>
</dbReference>
<evidence type="ECO:0000259" key="10">
    <source>
        <dbReference type="PROSITE" id="PS50208"/>
    </source>
</evidence>
<keyword evidence="3" id="KW-0645">Protease</keyword>
<dbReference type="InterPro" id="IPR002398">
    <property type="entry name" value="Pept_C14"/>
</dbReference>
<evidence type="ECO:0000256" key="3">
    <source>
        <dbReference type="ARBA" id="ARBA00022670"/>
    </source>
</evidence>
<evidence type="ECO:0000313" key="11">
    <source>
        <dbReference type="EMBL" id="KFO25644.1"/>
    </source>
</evidence>
<dbReference type="GO" id="GO:0006508">
    <property type="term" value="P:proteolysis"/>
    <property type="evidence" value="ECO:0007669"/>
    <property type="project" value="UniProtKB-KW"/>
</dbReference>
<accession>A0A091D0N2</accession>
<dbReference type="GO" id="GO:0072559">
    <property type="term" value="C:NLRP3 inflammasome complex"/>
    <property type="evidence" value="ECO:0007669"/>
    <property type="project" value="TreeGrafter"/>
</dbReference>
<dbReference type="PROSITE" id="PS01121">
    <property type="entry name" value="CASPASE_HIS"/>
    <property type="match status" value="1"/>
</dbReference>
<dbReference type="EMBL" id="KN123344">
    <property type="protein sequence ID" value="KFO25644.1"/>
    <property type="molecule type" value="Genomic_DNA"/>
</dbReference>
<feature type="compositionally biased region" description="Acidic residues" evidence="8">
    <location>
        <begin position="161"/>
        <end position="170"/>
    </location>
</feature>
<proteinExistence type="inferred from homology"/>
<dbReference type="eggNOG" id="KOG3573">
    <property type="taxonomic scope" value="Eukaryota"/>
</dbReference>
<dbReference type="Gene3D" id="3.40.50.1460">
    <property type="match status" value="2"/>
</dbReference>
<dbReference type="GO" id="GO:0004197">
    <property type="term" value="F:cysteine-type endopeptidase activity"/>
    <property type="evidence" value="ECO:0007669"/>
    <property type="project" value="InterPro"/>
</dbReference>
<dbReference type="SMART" id="SM00115">
    <property type="entry name" value="CASc"/>
    <property type="match status" value="1"/>
</dbReference>
<sequence>MCQALIICKIVLEHLSARNGYEHDITGMKKLLEGLNYTVAMRDNLTERRVWTAMAAKEPLDEDPLNNIKSVVTNLVEGIFHDFGKNVLNKEELRKIKKDVNLIVNNTENLVEDIIEKTEKASKLFANHFKSSKKQLRLKFHPENDDESEKSSTPSSPSTASEDENEESRDEENTLSAETLAISPVVPQETHSARSEDALKLCPPDHFDKLKTEKADEIYPVMKKEGRTRLALIICNKTFDSLSNRNGADIDLLRMQDLLNDLGYSVIVKVNLTAQGMETELRRFADHEGHQSSDSTFLVFMSHGILDGICGTKHSINKPDILHDDTIFTIFNNHNCKNLRNKPKIIIMQACRGRGDGIVWVTTERGEAMADTHSLPMQYYGYYGRSDAVTMTHIEKDFIAFKSSTPHNVSWILDTGSLFISQLIYFIKEYCWSHHLEEIFRMVQRSFETPTKLTQMPTIERVSMTRYFYLFPGN</sequence>
<evidence type="ECO:0000256" key="4">
    <source>
        <dbReference type="ARBA" id="ARBA00022801"/>
    </source>
</evidence>
<keyword evidence="5" id="KW-0788">Thiol protease</keyword>
<evidence type="ECO:0000313" key="12">
    <source>
        <dbReference type="Proteomes" id="UP000028990"/>
    </source>
</evidence>
<dbReference type="PROSITE" id="PS50208">
    <property type="entry name" value="CASPASE_P20"/>
    <property type="match status" value="2"/>
</dbReference>